<evidence type="ECO:0000256" key="5">
    <source>
        <dbReference type="ARBA" id="ARBA00023004"/>
    </source>
</evidence>
<dbReference type="InterPro" id="IPR051555">
    <property type="entry name" value="FDH_Electron_Transfer_Unit"/>
</dbReference>
<protein>
    <recommendedName>
        <fullName evidence="7">4Fe-4S ferredoxin-type domain-containing protein</fullName>
    </recommendedName>
</protein>
<dbReference type="PROSITE" id="PS51379">
    <property type="entry name" value="4FE4S_FER_2"/>
    <property type="match status" value="1"/>
</dbReference>
<dbReference type="PANTHER" id="PTHR43545">
    <property type="entry name" value="FORMATE DEHYDROGENASE, NITRATE-INDUCIBLE, IRON-SULFUR SUBUNIT"/>
    <property type="match status" value="1"/>
</dbReference>
<evidence type="ECO:0000313" key="9">
    <source>
        <dbReference type="Proteomes" id="UP001430755"/>
    </source>
</evidence>
<keyword evidence="3" id="KW-0479">Metal-binding</keyword>
<evidence type="ECO:0000256" key="4">
    <source>
        <dbReference type="ARBA" id="ARBA00022737"/>
    </source>
</evidence>
<gene>
    <name evidence="8" type="ORF">LPT13_01715</name>
</gene>
<dbReference type="InterPro" id="IPR017896">
    <property type="entry name" value="4Fe4S_Fe-S-bd"/>
</dbReference>
<comment type="caution">
    <text evidence="8">The sequence shown here is derived from an EMBL/GenBank/DDBJ whole genome shotgun (WGS) entry which is preliminary data.</text>
</comment>
<keyword evidence="5" id="KW-0408">Iron</keyword>
<evidence type="ECO:0000256" key="1">
    <source>
        <dbReference type="ARBA" id="ARBA00004196"/>
    </source>
</evidence>
<dbReference type="Gene3D" id="3.30.70.20">
    <property type="match status" value="1"/>
</dbReference>
<dbReference type="SUPFAM" id="SSF54862">
    <property type="entry name" value="4Fe-4S ferredoxins"/>
    <property type="match status" value="1"/>
</dbReference>
<sequence length="174" mass="19458">MPSYGLLIDYEYCSGCHACEVACKEEHGFPVGKFGIRVYSDGPWQINNRQTNWNKVPVPTDLCDLCADRVAAGRKPTCVHHCLANVMKFGTIDELAEDLKRKDKQVLFVPRPGGDLDWREEIDTTSVVDKLRGADIALEYSVADDSALDGASNASFKLALQREEHKLDDRQKVD</sequence>
<proteinExistence type="predicted"/>
<feature type="domain" description="4Fe-4S ferredoxin-type" evidence="7">
    <location>
        <begin position="4"/>
        <end position="34"/>
    </location>
</feature>
<organism evidence="8 9">
    <name type="scientific">Adlercreutzia faecimuris</name>
    <dbReference type="NCBI Taxonomy" id="2897341"/>
    <lineage>
        <taxon>Bacteria</taxon>
        <taxon>Bacillati</taxon>
        <taxon>Actinomycetota</taxon>
        <taxon>Coriobacteriia</taxon>
        <taxon>Eggerthellales</taxon>
        <taxon>Eggerthellaceae</taxon>
        <taxon>Adlercreutzia</taxon>
    </lineage>
</organism>
<dbReference type="Proteomes" id="UP001430755">
    <property type="component" value="Unassembled WGS sequence"/>
</dbReference>
<keyword evidence="9" id="KW-1185">Reference proteome</keyword>
<dbReference type="EMBL" id="JAJMLW010000001">
    <property type="protein sequence ID" value="MCI2241068.1"/>
    <property type="molecule type" value="Genomic_DNA"/>
</dbReference>
<keyword evidence="2" id="KW-0004">4Fe-4S</keyword>
<evidence type="ECO:0000256" key="2">
    <source>
        <dbReference type="ARBA" id="ARBA00022485"/>
    </source>
</evidence>
<dbReference type="RefSeq" id="WP_242162859.1">
    <property type="nucleotide sequence ID" value="NZ_JAJMLW010000001.1"/>
</dbReference>
<dbReference type="Pfam" id="PF13247">
    <property type="entry name" value="Fer4_11"/>
    <property type="match status" value="1"/>
</dbReference>
<keyword evidence="6" id="KW-0411">Iron-sulfur</keyword>
<name>A0ABS9WDY6_9ACTN</name>
<evidence type="ECO:0000256" key="3">
    <source>
        <dbReference type="ARBA" id="ARBA00022723"/>
    </source>
</evidence>
<evidence type="ECO:0000256" key="6">
    <source>
        <dbReference type="ARBA" id="ARBA00023014"/>
    </source>
</evidence>
<comment type="subcellular location">
    <subcellularLocation>
        <location evidence="1">Cell envelope</location>
    </subcellularLocation>
</comment>
<evidence type="ECO:0000259" key="7">
    <source>
        <dbReference type="PROSITE" id="PS51379"/>
    </source>
</evidence>
<dbReference type="CDD" id="cd04410">
    <property type="entry name" value="DMSOR_beta-like"/>
    <property type="match status" value="1"/>
</dbReference>
<evidence type="ECO:0000313" key="8">
    <source>
        <dbReference type="EMBL" id="MCI2241068.1"/>
    </source>
</evidence>
<keyword evidence="4" id="KW-0677">Repeat</keyword>
<reference evidence="8" key="1">
    <citation type="submission" date="2021-11" db="EMBL/GenBank/DDBJ databases">
        <title>A Novel Adlercreutzia Species, isolated from a Allomyrina dichotoma larva feces.</title>
        <authorList>
            <person name="Suh M.K."/>
        </authorList>
    </citation>
    <scope>NUCLEOTIDE SEQUENCE</scope>
    <source>
        <strain evidence="8">JBNU-10</strain>
    </source>
</reference>
<dbReference type="PANTHER" id="PTHR43545:SF6">
    <property type="entry name" value="FORMATE DEHYDROGENASE, NITRATE-INDUCIBLE, IRON-SULFUR SUBUNIT"/>
    <property type="match status" value="1"/>
</dbReference>
<accession>A0ABS9WDY6</accession>